<comment type="similarity">
    <text evidence="2">Belongs to the WD repeat Groucho/TLE family.</text>
</comment>
<organism evidence="10 11">
    <name type="scientific">Plectus sambesii</name>
    <dbReference type="NCBI Taxonomy" id="2011161"/>
    <lineage>
        <taxon>Eukaryota</taxon>
        <taxon>Metazoa</taxon>
        <taxon>Ecdysozoa</taxon>
        <taxon>Nematoda</taxon>
        <taxon>Chromadorea</taxon>
        <taxon>Plectida</taxon>
        <taxon>Plectina</taxon>
        <taxon>Plectoidea</taxon>
        <taxon>Plectidae</taxon>
        <taxon>Plectus</taxon>
    </lineage>
</organism>
<feature type="repeat" description="WD" evidence="6">
    <location>
        <begin position="543"/>
        <end position="584"/>
    </location>
</feature>
<feature type="repeat" description="WD" evidence="6">
    <location>
        <begin position="667"/>
        <end position="698"/>
    </location>
</feature>
<feature type="domain" description="Groucho/TLE N-terminal Q-rich" evidence="9">
    <location>
        <begin position="16"/>
        <end position="129"/>
    </location>
</feature>
<feature type="repeat" description="WD" evidence="6">
    <location>
        <begin position="585"/>
        <end position="626"/>
    </location>
</feature>
<dbReference type="SUPFAM" id="SSF50978">
    <property type="entry name" value="WD40 repeat-like"/>
    <property type="match status" value="1"/>
</dbReference>
<dbReference type="Pfam" id="PF00400">
    <property type="entry name" value="WD40"/>
    <property type="match status" value="5"/>
</dbReference>
<feature type="compositionally biased region" description="Basic and acidic residues" evidence="8">
    <location>
        <begin position="227"/>
        <end position="245"/>
    </location>
</feature>
<accession>A0A914WQQ6</accession>
<proteinExistence type="inferred from homology"/>
<feature type="coiled-coil region" evidence="7">
    <location>
        <begin position="31"/>
        <end position="58"/>
    </location>
</feature>
<evidence type="ECO:0000256" key="8">
    <source>
        <dbReference type="SAM" id="MobiDB-lite"/>
    </source>
</evidence>
<dbReference type="InterPro" id="IPR019775">
    <property type="entry name" value="WD40_repeat_CS"/>
</dbReference>
<dbReference type="WBParaSite" id="PSAMB.scaffold4907size24452.g25520.t1">
    <property type="protein sequence ID" value="PSAMB.scaffold4907size24452.g25520.t1"/>
    <property type="gene ID" value="PSAMB.scaffold4907size24452.g25520"/>
</dbReference>
<protein>
    <submittedName>
        <fullName evidence="11">Groucho/TLE N-terminal Q-rich domain-containing protein</fullName>
    </submittedName>
</protein>
<dbReference type="InterPro" id="IPR001680">
    <property type="entry name" value="WD40_rpt"/>
</dbReference>
<evidence type="ECO:0000256" key="1">
    <source>
        <dbReference type="ARBA" id="ARBA00004123"/>
    </source>
</evidence>
<evidence type="ECO:0000313" key="11">
    <source>
        <dbReference type="WBParaSite" id="PSAMB.scaffold4907size24452.g25520.t1"/>
    </source>
</evidence>
<keyword evidence="7" id="KW-0175">Coiled coil</keyword>
<feature type="compositionally biased region" description="Low complexity" evidence="8">
    <location>
        <begin position="212"/>
        <end position="223"/>
    </location>
</feature>
<dbReference type="PROSITE" id="PS00678">
    <property type="entry name" value="WD_REPEATS_1"/>
    <property type="match status" value="1"/>
</dbReference>
<evidence type="ECO:0000256" key="3">
    <source>
        <dbReference type="ARBA" id="ARBA00022574"/>
    </source>
</evidence>
<comment type="subcellular location">
    <subcellularLocation>
        <location evidence="1">Nucleus</location>
    </subcellularLocation>
</comment>
<dbReference type="PANTHER" id="PTHR10814">
    <property type="entry name" value="TRANSDUCIN-LIKE ENHANCER PROTEIN"/>
    <property type="match status" value="1"/>
</dbReference>
<dbReference type="PANTHER" id="PTHR10814:SF21">
    <property type="entry name" value="PROTEIN GROUCHO"/>
    <property type="match status" value="1"/>
</dbReference>
<sequence length="742" mass="79414">MFANRHPGPPHPGQQLKFSVPESCDRIKEEFSFLQAQFQNQRLELEKLSQEKAEMQRHYVMYYEMSYGLNVEMHKQTEIAKRLNAILSQVIPLLPGEHQQSAAAALERAKQISMVELNQVIGSQMHAQQQLAAHAAAGGMMPPGMQGLAGLGGHPGMPPTSMALGMPPASMGMMMPNMPPGFGGLPFAPMIKPEEHKNAHSSASNNDDRMPSRSSNASNRARSTSPDAKRAKQEPHDSDDNKSDGELEIDVQNDEPSAHANGDKSPAHKVHNGGSSHERGLNLAHKKDGRDSPRSTASSAEGRGSTPGTHKKESDKSGTPLSKGTPTNSGTTTPTSGGGMKHKMGGPVLPPGFLPPGAGLSAAMGAEMNASLANSIFHNSGGMAAFGRNAMMPPFADPRAQAQMAAANLGMGLSNGGKPAYSYKVTNDAPLAAVTFPSDALMGPGIPRVVRKAHDLAHGEVVCAVTISQHNRHVYTGGKGCVKVWDIESTETSKTPVKTLDCLKDNYIRSCKLLKDGSTLIVGGEASNIVVWDLNASEIRAELDSESQACYALAISHDGKLCFSCCADGNIGVWDIHNKSKVASLPGHSDGASCIDISSNGNKLWTGGLDNVVRSWDWRERKQLQQCDFGSQIFSLGCCPTDDWVAVGMENSNVEVLHVKNPEKYQLHLHDSCVLSLKFAHSGKWFISTGKDKMLNAWIAPYGASLLQARESSAVLSCDISADDKYIITGSADKATVYDVCY</sequence>
<feature type="compositionally biased region" description="Low complexity" evidence="8">
    <location>
        <begin position="324"/>
        <end position="335"/>
    </location>
</feature>
<evidence type="ECO:0000259" key="9">
    <source>
        <dbReference type="Pfam" id="PF03920"/>
    </source>
</evidence>
<keyword evidence="4" id="KW-0677">Repeat</keyword>
<dbReference type="InterPro" id="IPR005617">
    <property type="entry name" value="Groucho/TLE_N"/>
</dbReference>
<keyword evidence="3 6" id="KW-0853">WD repeat</keyword>
<dbReference type="GO" id="GO:0005667">
    <property type="term" value="C:transcription regulator complex"/>
    <property type="evidence" value="ECO:0007669"/>
    <property type="project" value="TreeGrafter"/>
</dbReference>
<keyword evidence="10" id="KW-1185">Reference proteome</keyword>
<dbReference type="AlphaFoldDB" id="A0A914WQQ6"/>
<dbReference type="PROSITE" id="PS50082">
    <property type="entry name" value="WD_REPEATS_2"/>
    <property type="match status" value="3"/>
</dbReference>
<evidence type="ECO:0000256" key="5">
    <source>
        <dbReference type="ARBA" id="ARBA00023242"/>
    </source>
</evidence>
<evidence type="ECO:0000313" key="10">
    <source>
        <dbReference type="Proteomes" id="UP000887566"/>
    </source>
</evidence>
<dbReference type="InterPro" id="IPR009146">
    <property type="entry name" value="Groucho_enhance"/>
</dbReference>
<dbReference type="InterPro" id="IPR036322">
    <property type="entry name" value="WD40_repeat_dom_sf"/>
</dbReference>
<dbReference type="GO" id="GO:0005634">
    <property type="term" value="C:nucleus"/>
    <property type="evidence" value="ECO:0007669"/>
    <property type="project" value="UniProtKB-SubCell"/>
</dbReference>
<evidence type="ECO:0000256" key="2">
    <source>
        <dbReference type="ARBA" id="ARBA00005969"/>
    </source>
</evidence>
<evidence type="ECO:0000256" key="6">
    <source>
        <dbReference type="PROSITE-ProRule" id="PRU00221"/>
    </source>
</evidence>
<dbReference type="FunFam" id="2.130.10.10:FF:001072">
    <property type="entry name" value="Transcription factor unc-37"/>
    <property type="match status" value="1"/>
</dbReference>
<reference evidence="11" key="1">
    <citation type="submission" date="2022-11" db="UniProtKB">
        <authorList>
            <consortium name="WormBaseParasite"/>
        </authorList>
    </citation>
    <scope>IDENTIFICATION</scope>
</reference>
<feature type="region of interest" description="Disordered" evidence="8">
    <location>
        <begin position="186"/>
        <end position="352"/>
    </location>
</feature>
<dbReference type="PROSITE" id="PS50294">
    <property type="entry name" value="WD_REPEATS_REGION"/>
    <property type="match status" value="1"/>
</dbReference>
<dbReference type="PRINTS" id="PR01850">
    <property type="entry name" value="GROUCHOFAMLY"/>
</dbReference>
<dbReference type="SMART" id="SM00320">
    <property type="entry name" value="WD40"/>
    <property type="match status" value="7"/>
</dbReference>
<name>A0A914WQQ6_9BILA</name>
<feature type="compositionally biased region" description="Basic and acidic residues" evidence="8">
    <location>
        <begin position="276"/>
        <end position="293"/>
    </location>
</feature>
<dbReference type="Gene3D" id="2.130.10.10">
    <property type="entry name" value="YVTN repeat-like/Quinoprotein amine dehydrogenase"/>
    <property type="match status" value="1"/>
</dbReference>
<keyword evidence="5" id="KW-0539">Nucleus</keyword>
<evidence type="ECO:0000256" key="4">
    <source>
        <dbReference type="ARBA" id="ARBA00022737"/>
    </source>
</evidence>
<dbReference type="GO" id="GO:0003714">
    <property type="term" value="F:transcription corepressor activity"/>
    <property type="evidence" value="ECO:0007669"/>
    <property type="project" value="TreeGrafter"/>
</dbReference>
<dbReference type="Proteomes" id="UP000887566">
    <property type="component" value="Unplaced"/>
</dbReference>
<evidence type="ECO:0000256" key="7">
    <source>
        <dbReference type="SAM" id="Coils"/>
    </source>
</evidence>
<dbReference type="InterPro" id="IPR015943">
    <property type="entry name" value="WD40/YVTN_repeat-like_dom_sf"/>
</dbReference>
<dbReference type="GO" id="GO:0090090">
    <property type="term" value="P:negative regulation of canonical Wnt signaling pathway"/>
    <property type="evidence" value="ECO:0007669"/>
    <property type="project" value="TreeGrafter"/>
</dbReference>
<dbReference type="Pfam" id="PF03920">
    <property type="entry name" value="TLE_N"/>
    <property type="match status" value="1"/>
</dbReference>